<dbReference type="SUPFAM" id="SSF52540">
    <property type="entry name" value="P-loop containing nucleoside triphosphate hydrolases"/>
    <property type="match status" value="1"/>
</dbReference>
<dbReference type="GO" id="GO:0009898">
    <property type="term" value="C:cytoplasmic side of plasma membrane"/>
    <property type="evidence" value="ECO:0007669"/>
    <property type="project" value="TreeGrafter"/>
</dbReference>
<dbReference type="InterPro" id="IPR025669">
    <property type="entry name" value="AAA_dom"/>
</dbReference>
<dbReference type="GO" id="GO:0004190">
    <property type="term" value="F:aspartic-type endopeptidase activity"/>
    <property type="evidence" value="ECO:0007669"/>
    <property type="project" value="InterPro"/>
</dbReference>
<comment type="caution">
    <text evidence="4">The sequence shown here is derived from an EMBL/GenBank/DDBJ whole genome shotgun (WGS) entry which is preliminary data.</text>
</comment>
<keyword evidence="2" id="KW-0067">ATP-binding</keyword>
<sequence>MGQQITISSMKGGVGKTEVAINLAAAIRKVTGKRVVLVDFDIPYGGIAPALGMEKSVTLSDWIRTRRALNEVQMESLVIRHEKSGIDIVPAIADADDLQNFDENDAYRILEQLSSVYDYVIVDTGVDLSTITKTAIQLSNYVLIVSTTQHVSVWNNHQYKEDLLKMGITHDKIGLILNQVPNQKKTNVDLVETILNVYQNNGKSIRNTSYIRFDEKVRKTRDKKSFMYLDYPKHDFSEAVTELMKNMGIIGFTTELDMRTGWLAQFKKVFG</sequence>
<keyword evidence="5" id="KW-1185">Reference proteome</keyword>
<reference evidence="4" key="1">
    <citation type="submission" date="2022-05" db="EMBL/GenBank/DDBJ databases">
        <title>Comparative Genomics of Spacecraft Associated Microbes.</title>
        <authorList>
            <person name="Tran M.T."/>
            <person name="Wright A."/>
            <person name="Seuylemezian A."/>
            <person name="Eisen J."/>
            <person name="Coil D."/>
        </authorList>
    </citation>
    <scope>NUCLEOTIDE SEQUENCE</scope>
    <source>
        <strain evidence="4">214.1.1</strain>
    </source>
</reference>
<evidence type="ECO:0000313" key="4">
    <source>
        <dbReference type="EMBL" id="MCM3716572.1"/>
    </source>
</evidence>
<evidence type="ECO:0000256" key="1">
    <source>
        <dbReference type="ARBA" id="ARBA00022741"/>
    </source>
</evidence>
<dbReference type="RefSeq" id="WP_251225220.1">
    <property type="nucleotide sequence ID" value="NZ_JAMBOL010000044.1"/>
</dbReference>
<proteinExistence type="predicted"/>
<dbReference type="PROSITE" id="PS00141">
    <property type="entry name" value="ASP_PROTEASE"/>
    <property type="match status" value="1"/>
</dbReference>
<dbReference type="AlphaFoldDB" id="A0A9X2IRL6"/>
<dbReference type="InterPro" id="IPR027417">
    <property type="entry name" value="P-loop_NTPase"/>
</dbReference>
<dbReference type="Proteomes" id="UP001139179">
    <property type="component" value="Unassembled WGS sequence"/>
</dbReference>
<dbReference type="GO" id="GO:0005829">
    <property type="term" value="C:cytosol"/>
    <property type="evidence" value="ECO:0007669"/>
    <property type="project" value="TreeGrafter"/>
</dbReference>
<accession>A0A9X2IRL6</accession>
<dbReference type="GO" id="GO:0051782">
    <property type="term" value="P:negative regulation of cell division"/>
    <property type="evidence" value="ECO:0007669"/>
    <property type="project" value="TreeGrafter"/>
</dbReference>
<dbReference type="GO" id="GO:0006508">
    <property type="term" value="P:proteolysis"/>
    <property type="evidence" value="ECO:0007669"/>
    <property type="project" value="InterPro"/>
</dbReference>
<organism evidence="4 5">
    <name type="scientific">Halalkalibacter oceani</name>
    <dbReference type="NCBI Taxonomy" id="1653776"/>
    <lineage>
        <taxon>Bacteria</taxon>
        <taxon>Bacillati</taxon>
        <taxon>Bacillota</taxon>
        <taxon>Bacilli</taxon>
        <taxon>Bacillales</taxon>
        <taxon>Bacillaceae</taxon>
        <taxon>Halalkalibacter</taxon>
    </lineage>
</organism>
<dbReference type="Gene3D" id="3.40.50.300">
    <property type="entry name" value="P-loop containing nucleotide triphosphate hydrolases"/>
    <property type="match status" value="1"/>
</dbReference>
<dbReference type="EMBL" id="JAMBOL010000044">
    <property type="protein sequence ID" value="MCM3716572.1"/>
    <property type="molecule type" value="Genomic_DNA"/>
</dbReference>
<dbReference type="PANTHER" id="PTHR43384:SF6">
    <property type="entry name" value="SEPTUM SITE-DETERMINING PROTEIN MIND HOMOLOG, CHLOROPLASTIC"/>
    <property type="match status" value="1"/>
</dbReference>
<dbReference type="InterPro" id="IPR050625">
    <property type="entry name" value="ParA/MinD_ATPase"/>
</dbReference>
<dbReference type="GO" id="GO:0016887">
    <property type="term" value="F:ATP hydrolysis activity"/>
    <property type="evidence" value="ECO:0007669"/>
    <property type="project" value="TreeGrafter"/>
</dbReference>
<feature type="domain" description="AAA" evidence="3">
    <location>
        <begin position="3"/>
        <end position="153"/>
    </location>
</feature>
<dbReference type="GO" id="GO:0005524">
    <property type="term" value="F:ATP binding"/>
    <property type="evidence" value="ECO:0007669"/>
    <property type="project" value="UniProtKB-KW"/>
</dbReference>
<dbReference type="PANTHER" id="PTHR43384">
    <property type="entry name" value="SEPTUM SITE-DETERMINING PROTEIN MIND HOMOLOG, CHLOROPLASTIC-RELATED"/>
    <property type="match status" value="1"/>
</dbReference>
<protein>
    <submittedName>
        <fullName evidence="4">MinD/ParA family protein</fullName>
    </submittedName>
</protein>
<evidence type="ECO:0000256" key="2">
    <source>
        <dbReference type="ARBA" id="ARBA00022840"/>
    </source>
</evidence>
<gene>
    <name evidence="4" type="ORF">M3202_21240</name>
</gene>
<dbReference type="InterPro" id="IPR001969">
    <property type="entry name" value="Aspartic_peptidase_AS"/>
</dbReference>
<evidence type="ECO:0000313" key="5">
    <source>
        <dbReference type="Proteomes" id="UP001139179"/>
    </source>
</evidence>
<keyword evidence="1" id="KW-0547">Nucleotide-binding</keyword>
<name>A0A9X2IRL6_9BACI</name>
<evidence type="ECO:0000259" key="3">
    <source>
        <dbReference type="Pfam" id="PF13614"/>
    </source>
</evidence>
<dbReference type="Pfam" id="PF13614">
    <property type="entry name" value="AAA_31"/>
    <property type="match status" value="1"/>
</dbReference>